<proteinExistence type="predicted"/>
<feature type="domain" description="FAD dependent oxidoreductase" evidence="2">
    <location>
        <begin position="24"/>
        <end position="375"/>
    </location>
</feature>
<dbReference type="Proteomes" id="UP000826462">
    <property type="component" value="Chromosome 2"/>
</dbReference>
<organism evidence="3 4">
    <name type="scientific">Paraburkholderia edwinii</name>
    <dbReference type="NCBI Taxonomy" id="2861782"/>
    <lineage>
        <taxon>Bacteria</taxon>
        <taxon>Pseudomonadati</taxon>
        <taxon>Pseudomonadota</taxon>
        <taxon>Betaproteobacteria</taxon>
        <taxon>Burkholderiales</taxon>
        <taxon>Burkholderiaceae</taxon>
        <taxon>Paraburkholderia</taxon>
    </lineage>
</organism>
<dbReference type="InterPro" id="IPR006076">
    <property type="entry name" value="FAD-dep_OxRdtase"/>
</dbReference>
<keyword evidence="1" id="KW-0560">Oxidoreductase</keyword>
<dbReference type="PANTHER" id="PTHR13847">
    <property type="entry name" value="SARCOSINE DEHYDROGENASE-RELATED"/>
    <property type="match status" value="1"/>
</dbReference>
<keyword evidence="4" id="KW-1185">Reference proteome</keyword>
<dbReference type="InterPro" id="IPR036188">
    <property type="entry name" value="FAD/NAD-bd_sf"/>
</dbReference>
<dbReference type="Pfam" id="PF01266">
    <property type="entry name" value="DAO"/>
    <property type="match status" value="1"/>
</dbReference>
<name>A0ABX8UTB6_9BURK</name>
<gene>
    <name evidence="3" type="ORF">KZJ38_34990</name>
</gene>
<dbReference type="Gene3D" id="3.50.50.60">
    <property type="entry name" value="FAD/NAD(P)-binding domain"/>
    <property type="match status" value="1"/>
</dbReference>
<sequence>MQSFYEATVSRPERPRLTGRHSTRVCIVGGGLAGLSTALGLAERGVREVVVLEAEQVGFGASGRNGGFVFGGYSLDCADLLSILGPSRARELYALTTDAVDLMRERIRRYRIDCDATDAGVILANWFDEPARLEAQRRLMKESFGVDWEPLDRRELAAKLKTTRYHGGLFERHAFHFHPLKYVAGIAAAASDTGVRIYEHSPVRGLRAQSSGFVVETADGAVDAEHVVMAGGGYARNVYRRVERAVLPIATYVIATEPLGERLKEAIDCASAVYDTRFAFDYYRPLPDTRILWGGRISIVERTPQAIMRLLRGDLLKVYPQLHDVRIDYAWGGLMSYARHKMPQIGQSADGVWYAVGFGGHGMAPTTVCGELLAAAISGEKPVPEAFAEFGLTPTFGAFGLAAAQLTYSAMQTRDAFAARSTAKSAAKLHAKRRTPSR</sequence>
<evidence type="ECO:0000259" key="2">
    <source>
        <dbReference type="Pfam" id="PF01266"/>
    </source>
</evidence>
<reference evidence="3 4" key="1">
    <citation type="submission" date="2021-07" db="EMBL/GenBank/DDBJ databases">
        <title>Paraburkholderia edwinii protects Aspergillus sp. from phenazines by acting as a toxin sponge.</title>
        <authorList>
            <person name="Dahlstrom K.M."/>
            <person name="Newman D.K."/>
        </authorList>
    </citation>
    <scope>NUCLEOTIDE SEQUENCE [LARGE SCALE GENOMIC DNA]</scope>
    <source>
        <strain evidence="3 4">Pe01</strain>
    </source>
</reference>
<dbReference type="EMBL" id="CP080096">
    <property type="protein sequence ID" value="QYD72154.1"/>
    <property type="molecule type" value="Genomic_DNA"/>
</dbReference>
<evidence type="ECO:0000313" key="4">
    <source>
        <dbReference type="Proteomes" id="UP000826462"/>
    </source>
</evidence>
<evidence type="ECO:0000313" key="3">
    <source>
        <dbReference type="EMBL" id="QYD72154.1"/>
    </source>
</evidence>
<accession>A0ABX8UTB6</accession>
<evidence type="ECO:0000256" key="1">
    <source>
        <dbReference type="ARBA" id="ARBA00023002"/>
    </source>
</evidence>
<dbReference type="PANTHER" id="PTHR13847:SF281">
    <property type="entry name" value="FAD DEPENDENT OXIDOREDUCTASE DOMAIN-CONTAINING PROTEIN"/>
    <property type="match status" value="1"/>
</dbReference>
<protein>
    <submittedName>
        <fullName evidence="3">FAD-binding oxidoreductase</fullName>
    </submittedName>
</protein>
<dbReference type="Gene3D" id="3.30.9.10">
    <property type="entry name" value="D-Amino Acid Oxidase, subunit A, domain 2"/>
    <property type="match status" value="1"/>
</dbReference>
<dbReference type="SUPFAM" id="SSF51905">
    <property type="entry name" value="FAD/NAD(P)-binding domain"/>
    <property type="match status" value="1"/>
</dbReference>
<dbReference type="RefSeq" id="WP_219801582.1">
    <property type="nucleotide sequence ID" value="NZ_CP080096.1"/>
</dbReference>